<organism evidence="1 2">
    <name type="scientific">Permianibacter aggregans</name>
    <dbReference type="NCBI Taxonomy" id="1510150"/>
    <lineage>
        <taxon>Bacteria</taxon>
        <taxon>Pseudomonadati</taxon>
        <taxon>Pseudomonadota</taxon>
        <taxon>Gammaproteobacteria</taxon>
        <taxon>Pseudomonadales</taxon>
        <taxon>Pseudomonadaceae</taxon>
        <taxon>Permianibacter</taxon>
    </lineage>
</organism>
<name>A0A4R6UZL6_9GAMM</name>
<proteinExistence type="predicted"/>
<evidence type="ECO:0000313" key="1">
    <source>
        <dbReference type="EMBL" id="TDQ49164.1"/>
    </source>
</evidence>
<reference evidence="1 2" key="1">
    <citation type="submission" date="2019-03" db="EMBL/GenBank/DDBJ databases">
        <title>Genomic Encyclopedia of Type Strains, Phase IV (KMG-IV): sequencing the most valuable type-strain genomes for metagenomic binning, comparative biology and taxonomic classification.</title>
        <authorList>
            <person name="Goeker M."/>
        </authorList>
    </citation>
    <scope>NUCLEOTIDE SEQUENCE [LARGE SCALE GENOMIC DNA]</scope>
    <source>
        <strain evidence="1 2">DSM 103792</strain>
    </source>
</reference>
<protein>
    <submittedName>
        <fullName evidence="1">Uncharacterized protein</fullName>
    </submittedName>
</protein>
<sequence length="180" mass="20075">MMNKIDTLADGRAVYQLPFANAPQRIAPGQWLQADNRQLPVMKILDEALWVVSAEPSIGKNLIVVGESLGFDHSVNALSSDNDGVFGLLCWLFRYRQQFGKTPPRVFCAFEQSLPFRPQPSKFLTPELPPHVIAAIPLLDDWGIVSRIAHPAGLPGCHDQPNAWQSLLAAYPARYHFRFG</sequence>
<dbReference type="Proteomes" id="UP000295375">
    <property type="component" value="Unassembled WGS sequence"/>
</dbReference>
<dbReference type="RefSeq" id="WP_133589542.1">
    <property type="nucleotide sequence ID" value="NZ_CP037953.1"/>
</dbReference>
<comment type="caution">
    <text evidence="1">The sequence shown here is derived from an EMBL/GenBank/DDBJ whole genome shotgun (WGS) entry which is preliminary data.</text>
</comment>
<keyword evidence="2" id="KW-1185">Reference proteome</keyword>
<dbReference type="OrthoDB" id="9796486at2"/>
<dbReference type="AlphaFoldDB" id="A0A4R6UZL6"/>
<evidence type="ECO:0000313" key="2">
    <source>
        <dbReference type="Proteomes" id="UP000295375"/>
    </source>
</evidence>
<dbReference type="EMBL" id="SNYM01000005">
    <property type="protein sequence ID" value="TDQ49164.1"/>
    <property type="molecule type" value="Genomic_DNA"/>
</dbReference>
<accession>A0A4R6UZL6</accession>
<gene>
    <name evidence="1" type="ORF">EV696_105138</name>
</gene>